<keyword evidence="1" id="KW-0472">Membrane</keyword>
<sequence>MLAVLTCVREQQNGLLLLLAGLVCVAGCWTACQIERSGAGTRGRLAVAAAAGGGIWTAHLIAMLAHLPAWPAGHHAGRTLLLALLMLAAAAWAFGLRRRFAAPVIHAVAGAGLGLAVAALLYLDTGGLAMPASLRLHPVLTGASLLLVAALFAVAFTRRLEGDRGALWMAGLMGLGTLLLHLARMAALTVPPPPGAAPQPPDASAGAPLVLMASLATLLLLGLAAWTVLRLAREQAAQRDRFHGLADATFESIALCDSDLIVRDLNIHLEALLGGRAATARGRPLAELLQLDPGLGTAALLLAAERGAVPALLLPEAGSAVPVEMRSRRLDTGSGPRIVAAMRDLRDRRAAEAQARHIAHHDALTGLANRTALQRQLEHAVAGRRRGDGAFALLCLDLDHFKDVNDLHGHAAGDALLLAVVARCREELRPGDVMARLGGDEFVVLQGGARSEEEASSLARRLVARLAQPFDLPSNIQVTVSASIGIALCPLHAEEPGRLLSQADLALYQAKRDGRNGFAFYASAMDHEVRETRALQTDLRQALARREFSLVYQPQVDALSGETTGFEALLRWTHPVRGQVPPSVFIPAAEASGLIHELGAWVRATACAEAALWDRPLRISVNSSSAELRRPDYVSSLRDLLAETGLEPTRLEIEVTESLLLEEGGPAMPTLHAIRAMGVQVAMDDFGTGYSSLSTLRAFPFTRLKIDRSFVQDLDTNVQALAIVRAVLGLARGLNIPVVAEGVENRQQLAILRAERCEAVQGYLHGRPAPIETYRRLVWLDPLDDALARA</sequence>
<dbReference type="InterPro" id="IPR000160">
    <property type="entry name" value="GGDEF_dom"/>
</dbReference>
<feature type="transmembrane region" description="Helical" evidence="1">
    <location>
        <begin position="135"/>
        <end position="154"/>
    </location>
</feature>
<dbReference type="Pfam" id="PF00563">
    <property type="entry name" value="EAL"/>
    <property type="match status" value="1"/>
</dbReference>
<dbReference type="InterPro" id="IPR052155">
    <property type="entry name" value="Biofilm_reg_signaling"/>
</dbReference>
<evidence type="ECO:0000259" key="3">
    <source>
        <dbReference type="PROSITE" id="PS50887"/>
    </source>
</evidence>
<evidence type="ECO:0000259" key="4">
    <source>
        <dbReference type="PROSITE" id="PS50924"/>
    </source>
</evidence>
<dbReference type="NCBIfam" id="TIGR00254">
    <property type="entry name" value="GGDEF"/>
    <property type="match status" value="1"/>
</dbReference>
<dbReference type="SMART" id="SM00267">
    <property type="entry name" value="GGDEF"/>
    <property type="match status" value="1"/>
</dbReference>
<evidence type="ECO:0000256" key="1">
    <source>
        <dbReference type="PROSITE-ProRule" id="PRU00244"/>
    </source>
</evidence>
<dbReference type="InterPro" id="IPR013656">
    <property type="entry name" value="PAS_4"/>
</dbReference>
<dbReference type="CDD" id="cd01949">
    <property type="entry name" value="GGDEF"/>
    <property type="match status" value="1"/>
</dbReference>
<dbReference type="SUPFAM" id="SSF55073">
    <property type="entry name" value="Nucleotide cyclase"/>
    <property type="match status" value="1"/>
</dbReference>
<feature type="transmembrane region" description="Helical" evidence="1">
    <location>
        <begin position="166"/>
        <end position="187"/>
    </location>
</feature>
<dbReference type="InterPro" id="IPR043128">
    <property type="entry name" value="Rev_trsase/Diguanyl_cyclase"/>
</dbReference>
<protein>
    <submittedName>
        <fullName evidence="5">EAL domain-containing protein</fullName>
    </submittedName>
</protein>
<organism evidence="5 6">
    <name type="scientific">Teichococcus vastitatis</name>
    <dbReference type="NCBI Taxonomy" id="2307076"/>
    <lineage>
        <taxon>Bacteria</taxon>
        <taxon>Pseudomonadati</taxon>
        <taxon>Pseudomonadota</taxon>
        <taxon>Alphaproteobacteria</taxon>
        <taxon>Acetobacterales</taxon>
        <taxon>Roseomonadaceae</taxon>
        <taxon>Roseomonas</taxon>
    </lineage>
</organism>
<name>A0ABS9W3P4_9PROT</name>
<evidence type="ECO:0000313" key="6">
    <source>
        <dbReference type="Proteomes" id="UP001201985"/>
    </source>
</evidence>
<dbReference type="InterPro" id="IPR029787">
    <property type="entry name" value="Nucleotide_cyclase"/>
</dbReference>
<dbReference type="PROSITE" id="PS50883">
    <property type="entry name" value="EAL"/>
    <property type="match status" value="1"/>
</dbReference>
<dbReference type="Pfam" id="PF08448">
    <property type="entry name" value="PAS_4"/>
    <property type="match status" value="1"/>
</dbReference>
<feature type="transmembrane region" description="Helical" evidence="1">
    <location>
        <begin position="207"/>
        <end position="229"/>
    </location>
</feature>
<feature type="transmembrane region" description="Helical" evidence="1">
    <location>
        <begin position="46"/>
        <end position="67"/>
    </location>
</feature>
<dbReference type="PANTHER" id="PTHR44757">
    <property type="entry name" value="DIGUANYLATE CYCLASE DGCP"/>
    <property type="match status" value="1"/>
</dbReference>
<accession>A0ABS9W3P4</accession>
<dbReference type="PROSITE" id="PS50924">
    <property type="entry name" value="MHYT"/>
    <property type="match status" value="1"/>
</dbReference>
<dbReference type="SMART" id="SM00052">
    <property type="entry name" value="EAL"/>
    <property type="match status" value="1"/>
</dbReference>
<dbReference type="CDD" id="cd01948">
    <property type="entry name" value="EAL"/>
    <property type="match status" value="1"/>
</dbReference>
<dbReference type="InterPro" id="IPR035965">
    <property type="entry name" value="PAS-like_dom_sf"/>
</dbReference>
<dbReference type="InterPro" id="IPR005330">
    <property type="entry name" value="MHYT_dom"/>
</dbReference>
<dbReference type="SUPFAM" id="SSF141868">
    <property type="entry name" value="EAL domain-like"/>
    <property type="match status" value="1"/>
</dbReference>
<dbReference type="PANTHER" id="PTHR44757:SF2">
    <property type="entry name" value="BIOFILM ARCHITECTURE MAINTENANCE PROTEIN MBAA"/>
    <property type="match status" value="1"/>
</dbReference>
<dbReference type="Pfam" id="PF00990">
    <property type="entry name" value="GGDEF"/>
    <property type="match status" value="1"/>
</dbReference>
<keyword evidence="6" id="KW-1185">Reference proteome</keyword>
<feature type="domain" description="EAL" evidence="2">
    <location>
        <begin position="532"/>
        <end position="782"/>
    </location>
</feature>
<dbReference type="InterPro" id="IPR001633">
    <property type="entry name" value="EAL_dom"/>
</dbReference>
<dbReference type="Gene3D" id="3.30.70.270">
    <property type="match status" value="1"/>
</dbReference>
<proteinExistence type="predicted"/>
<comment type="caution">
    <text evidence="5">The sequence shown here is derived from an EMBL/GenBank/DDBJ whole genome shotgun (WGS) entry which is preliminary data.</text>
</comment>
<keyword evidence="1" id="KW-1133">Transmembrane helix</keyword>
<keyword evidence="1" id="KW-0812">Transmembrane</keyword>
<dbReference type="SUPFAM" id="SSF55785">
    <property type="entry name" value="PYP-like sensor domain (PAS domain)"/>
    <property type="match status" value="1"/>
</dbReference>
<dbReference type="PROSITE" id="PS50887">
    <property type="entry name" value="GGDEF"/>
    <property type="match status" value="1"/>
</dbReference>
<dbReference type="RefSeq" id="WP_241792851.1">
    <property type="nucleotide sequence ID" value="NZ_JALBUU010000004.1"/>
</dbReference>
<evidence type="ECO:0000313" key="5">
    <source>
        <dbReference type="EMBL" id="MCI0753904.1"/>
    </source>
</evidence>
<dbReference type="EMBL" id="JALBUU010000004">
    <property type="protein sequence ID" value="MCI0753904.1"/>
    <property type="molecule type" value="Genomic_DNA"/>
</dbReference>
<feature type="transmembrane region" description="Helical" evidence="1">
    <location>
        <begin position="103"/>
        <end position="123"/>
    </location>
</feature>
<dbReference type="Proteomes" id="UP001201985">
    <property type="component" value="Unassembled WGS sequence"/>
</dbReference>
<feature type="domain" description="MHYT" evidence="4">
    <location>
        <begin position="1"/>
        <end position="191"/>
    </location>
</feature>
<dbReference type="InterPro" id="IPR035919">
    <property type="entry name" value="EAL_sf"/>
</dbReference>
<dbReference type="Gene3D" id="3.30.450.20">
    <property type="entry name" value="PAS domain"/>
    <property type="match status" value="1"/>
</dbReference>
<feature type="transmembrane region" description="Helical" evidence="1">
    <location>
        <begin position="15"/>
        <end position="34"/>
    </location>
</feature>
<evidence type="ECO:0000259" key="2">
    <source>
        <dbReference type="PROSITE" id="PS50883"/>
    </source>
</evidence>
<feature type="domain" description="GGDEF" evidence="3">
    <location>
        <begin position="389"/>
        <end position="523"/>
    </location>
</feature>
<feature type="transmembrane region" description="Helical" evidence="1">
    <location>
        <begin position="79"/>
        <end position="96"/>
    </location>
</feature>
<gene>
    <name evidence="5" type="ORF">MON41_09055</name>
</gene>
<dbReference type="Gene3D" id="3.20.20.450">
    <property type="entry name" value="EAL domain"/>
    <property type="match status" value="1"/>
</dbReference>
<reference evidence="5 6" key="1">
    <citation type="submission" date="2022-03" db="EMBL/GenBank/DDBJ databases">
        <title>Complete genome analysis of Roseomonas KG 17.1 : a prolific producer of plant growth promoters.</title>
        <authorList>
            <person name="Saadouli I."/>
            <person name="Najjari A."/>
            <person name="Mosbah A."/>
            <person name="Ouzari H.I."/>
        </authorList>
    </citation>
    <scope>NUCLEOTIDE SEQUENCE [LARGE SCALE GENOMIC DNA]</scope>
    <source>
        <strain evidence="5 6">KG17-1</strain>
    </source>
</reference>